<sequence length="197" mass="22441">MATVPKMGDDSPCWYDDQVSFMPEMIDSPRQISHHPYSQYHRHYPFKQELELHYNMPPDPFLQLPQLESPTLPNSGAAMSYSSVMPYAFDRNSGGNLQSSVLSQEKHIQQSYQQPMDCHYATNQGDHGVDQVTDWRVLDKFVASQLSQEDAPRESNYSNDANVFESMNAAVNDSDKQEMESDFPSTSASSCPMDLWK</sequence>
<dbReference type="AlphaFoldDB" id="A0AAD3XM87"/>
<feature type="region of interest" description="Disordered" evidence="1">
    <location>
        <begin position="146"/>
        <end position="197"/>
    </location>
</feature>
<protein>
    <submittedName>
        <fullName evidence="2">Uncharacterized protein</fullName>
    </submittedName>
</protein>
<proteinExistence type="predicted"/>
<reference evidence="2" key="1">
    <citation type="submission" date="2023-05" db="EMBL/GenBank/DDBJ databases">
        <title>Nepenthes gracilis genome sequencing.</title>
        <authorList>
            <person name="Fukushima K."/>
        </authorList>
    </citation>
    <scope>NUCLEOTIDE SEQUENCE</scope>
    <source>
        <strain evidence="2">SING2019-196</strain>
    </source>
</reference>
<dbReference type="Proteomes" id="UP001279734">
    <property type="component" value="Unassembled WGS sequence"/>
</dbReference>
<evidence type="ECO:0000313" key="2">
    <source>
        <dbReference type="EMBL" id="GMH09509.1"/>
    </source>
</evidence>
<comment type="caution">
    <text evidence="2">The sequence shown here is derived from an EMBL/GenBank/DDBJ whole genome shotgun (WGS) entry which is preliminary data.</text>
</comment>
<keyword evidence="3" id="KW-1185">Reference proteome</keyword>
<gene>
    <name evidence="2" type="ORF">Nepgr_011350</name>
</gene>
<name>A0AAD3XM87_NEPGR</name>
<dbReference type="EMBL" id="BSYO01000009">
    <property type="protein sequence ID" value="GMH09509.1"/>
    <property type="molecule type" value="Genomic_DNA"/>
</dbReference>
<evidence type="ECO:0000313" key="3">
    <source>
        <dbReference type="Proteomes" id="UP001279734"/>
    </source>
</evidence>
<organism evidence="2 3">
    <name type="scientific">Nepenthes gracilis</name>
    <name type="common">Slender pitcher plant</name>
    <dbReference type="NCBI Taxonomy" id="150966"/>
    <lineage>
        <taxon>Eukaryota</taxon>
        <taxon>Viridiplantae</taxon>
        <taxon>Streptophyta</taxon>
        <taxon>Embryophyta</taxon>
        <taxon>Tracheophyta</taxon>
        <taxon>Spermatophyta</taxon>
        <taxon>Magnoliopsida</taxon>
        <taxon>eudicotyledons</taxon>
        <taxon>Gunneridae</taxon>
        <taxon>Pentapetalae</taxon>
        <taxon>Caryophyllales</taxon>
        <taxon>Nepenthaceae</taxon>
        <taxon>Nepenthes</taxon>
    </lineage>
</organism>
<accession>A0AAD3XM87</accession>
<evidence type="ECO:0000256" key="1">
    <source>
        <dbReference type="SAM" id="MobiDB-lite"/>
    </source>
</evidence>